<dbReference type="AlphaFoldDB" id="A0A167MLE4"/>
<dbReference type="SUPFAM" id="SSF82199">
    <property type="entry name" value="SET domain"/>
    <property type="match status" value="1"/>
</dbReference>
<evidence type="ECO:0000259" key="2">
    <source>
        <dbReference type="PROSITE" id="PS50280"/>
    </source>
</evidence>
<evidence type="ECO:0000256" key="1">
    <source>
        <dbReference type="SAM" id="MobiDB-lite"/>
    </source>
</evidence>
<dbReference type="Proteomes" id="UP000076738">
    <property type="component" value="Unassembled WGS sequence"/>
</dbReference>
<dbReference type="OrthoDB" id="265717at2759"/>
<dbReference type="Pfam" id="PF00856">
    <property type="entry name" value="SET"/>
    <property type="match status" value="1"/>
</dbReference>
<dbReference type="InterPro" id="IPR046341">
    <property type="entry name" value="SET_dom_sf"/>
</dbReference>
<evidence type="ECO:0000313" key="3">
    <source>
        <dbReference type="EMBL" id="KZO96841.1"/>
    </source>
</evidence>
<dbReference type="PANTHER" id="PTHR47332">
    <property type="entry name" value="SET DOMAIN-CONTAINING PROTEIN 5"/>
    <property type="match status" value="1"/>
</dbReference>
<organism evidence="3 4">
    <name type="scientific">Calocera viscosa (strain TUFC12733)</name>
    <dbReference type="NCBI Taxonomy" id="1330018"/>
    <lineage>
        <taxon>Eukaryota</taxon>
        <taxon>Fungi</taxon>
        <taxon>Dikarya</taxon>
        <taxon>Basidiomycota</taxon>
        <taxon>Agaricomycotina</taxon>
        <taxon>Dacrymycetes</taxon>
        <taxon>Dacrymycetales</taxon>
        <taxon>Dacrymycetaceae</taxon>
        <taxon>Calocera</taxon>
    </lineage>
</organism>
<dbReference type="STRING" id="1330018.A0A167MLE4"/>
<dbReference type="EMBL" id="KV417282">
    <property type="protein sequence ID" value="KZO96841.1"/>
    <property type="molecule type" value="Genomic_DNA"/>
</dbReference>
<feature type="region of interest" description="Disordered" evidence="1">
    <location>
        <begin position="1"/>
        <end position="30"/>
    </location>
</feature>
<evidence type="ECO:0000313" key="4">
    <source>
        <dbReference type="Proteomes" id="UP000076738"/>
    </source>
</evidence>
<sequence>MKRGFLKNGLRLAESSPNPTPIDAKPPPPKVLAPLGLDDGHVSDDLRKATARTVQRVHKDPSIDRAMSQGYAVLGFGITNSANLHDTLCLTYGDNRSHLRDHPGFNQYLYQTLLDTNRSMLRIMKIDGKGLGVVAKQDIPRGTIFLRERPLLTIVGNIDLQLASRLPQLLQHMDPPKNAAFRALHNCKPRGDDPTTLTGILRTNAFEVEWPFDKGEPQRAVFDWICRVNHSCSPNAGFEWDQCLSSLLQTRLRSNREQCIILWYSQKLGGYQGRGRNYRHVHSLAAVSRSAPRRAGGEVQIRLHLPGLYSTDRGTSQVG</sequence>
<dbReference type="InterPro" id="IPR001214">
    <property type="entry name" value="SET_dom"/>
</dbReference>
<name>A0A167MLE4_CALVF</name>
<protein>
    <recommendedName>
        <fullName evidence="2">SET domain-containing protein</fullName>
    </recommendedName>
</protein>
<dbReference type="InterPro" id="IPR053185">
    <property type="entry name" value="SET_domain_protein"/>
</dbReference>
<feature type="compositionally biased region" description="Pro residues" evidence="1">
    <location>
        <begin position="18"/>
        <end position="30"/>
    </location>
</feature>
<dbReference type="PANTHER" id="PTHR47332:SF4">
    <property type="entry name" value="SET DOMAIN-CONTAINING PROTEIN 5"/>
    <property type="match status" value="1"/>
</dbReference>
<accession>A0A167MLE4</accession>
<dbReference type="PROSITE" id="PS50280">
    <property type="entry name" value="SET"/>
    <property type="match status" value="1"/>
</dbReference>
<gene>
    <name evidence="3" type="ORF">CALVIDRAFT_100580</name>
</gene>
<dbReference type="Gene3D" id="2.170.270.10">
    <property type="entry name" value="SET domain"/>
    <property type="match status" value="1"/>
</dbReference>
<keyword evidence="4" id="KW-1185">Reference proteome</keyword>
<reference evidence="3 4" key="1">
    <citation type="journal article" date="2016" name="Mol. Biol. Evol.">
        <title>Comparative Genomics of Early-Diverging Mushroom-Forming Fungi Provides Insights into the Origins of Lignocellulose Decay Capabilities.</title>
        <authorList>
            <person name="Nagy L.G."/>
            <person name="Riley R."/>
            <person name="Tritt A."/>
            <person name="Adam C."/>
            <person name="Daum C."/>
            <person name="Floudas D."/>
            <person name="Sun H."/>
            <person name="Yadav J.S."/>
            <person name="Pangilinan J."/>
            <person name="Larsson K.H."/>
            <person name="Matsuura K."/>
            <person name="Barry K."/>
            <person name="Labutti K."/>
            <person name="Kuo R."/>
            <person name="Ohm R.A."/>
            <person name="Bhattacharya S.S."/>
            <person name="Shirouzu T."/>
            <person name="Yoshinaga Y."/>
            <person name="Martin F.M."/>
            <person name="Grigoriev I.V."/>
            <person name="Hibbett D.S."/>
        </authorList>
    </citation>
    <scope>NUCLEOTIDE SEQUENCE [LARGE SCALE GENOMIC DNA]</scope>
    <source>
        <strain evidence="3 4">TUFC12733</strain>
    </source>
</reference>
<feature type="domain" description="SET" evidence="2">
    <location>
        <begin position="119"/>
        <end position="265"/>
    </location>
</feature>
<proteinExistence type="predicted"/>